<keyword evidence="5 6" id="KW-0472">Membrane</keyword>
<dbReference type="RefSeq" id="WP_090497958.1">
    <property type="nucleotide sequence ID" value="NZ_FNCH01000003.1"/>
</dbReference>
<keyword evidence="2" id="KW-1003">Cell membrane</keyword>
<dbReference type="STRING" id="405671.SAMN05421827_103311"/>
<feature type="transmembrane region" description="Helical" evidence="6">
    <location>
        <begin position="325"/>
        <end position="343"/>
    </location>
</feature>
<evidence type="ECO:0000256" key="4">
    <source>
        <dbReference type="ARBA" id="ARBA00022989"/>
    </source>
</evidence>
<feature type="transmembrane region" description="Helical" evidence="6">
    <location>
        <begin position="253"/>
        <end position="270"/>
    </location>
</feature>
<dbReference type="CDD" id="cd13128">
    <property type="entry name" value="MATE_Wzx_like"/>
    <property type="match status" value="1"/>
</dbReference>
<dbReference type="OrthoDB" id="9815702at2"/>
<sequence>MSLKKNVISNFILTSSTILFPLITFPYVTRVLSSNGLGSIFFIDAFSQYFIILSSLGIPFYGVREIAKHKHDVKRNSDLVVELVILQFFLALTCCCIFFALHFFIPKLGSQISLIQIACLSILSNSFLIEWYYQGIENFSYITKRSLIIKSLSVIAILVLVKQQDDYILYFLILSLLVFSNSFLNFYNFYKHFYKGWPEKLNLSIHLKPLLVLFSINVSISVYTVLDTVILGFFTTPVAVSFYNVPLKLVKMFWLLIAGIGTVLIPRMSVLHANKNNEAIKDLMAKSINVIFLIALPFSFFCVVFPTEILTIISGKKYLPAINVLRILSLIPLIIGLCNVFGTQYLLPIGQERKILHATILGLIVSLAANFILIPIYSFTGAAISCLLAELTVCIYIYIWARKNIAITFDYKLLFLIILSLLPSFLLTVGLKNYLSSLSMMTLSIFVYIVSFILFQLLLFRNKFVEEIVSNVLKFKK</sequence>
<feature type="transmembrane region" description="Helical" evidence="6">
    <location>
        <begin position="355"/>
        <end position="376"/>
    </location>
</feature>
<name>A0A1G7RP76_9SPHI</name>
<dbReference type="PANTHER" id="PTHR30250:SF11">
    <property type="entry name" value="O-ANTIGEN TRANSPORTER-RELATED"/>
    <property type="match status" value="1"/>
</dbReference>
<evidence type="ECO:0000256" key="5">
    <source>
        <dbReference type="ARBA" id="ARBA00023136"/>
    </source>
</evidence>
<feature type="transmembrane region" description="Helical" evidence="6">
    <location>
        <begin position="83"/>
        <end position="105"/>
    </location>
</feature>
<evidence type="ECO:0000313" key="7">
    <source>
        <dbReference type="EMBL" id="SDG12597.1"/>
    </source>
</evidence>
<keyword evidence="8" id="KW-1185">Reference proteome</keyword>
<dbReference type="InterPro" id="IPR002797">
    <property type="entry name" value="Polysacc_synth"/>
</dbReference>
<keyword evidence="3 6" id="KW-0812">Transmembrane</keyword>
<dbReference type="PANTHER" id="PTHR30250">
    <property type="entry name" value="PST FAMILY PREDICTED COLANIC ACID TRANSPORTER"/>
    <property type="match status" value="1"/>
</dbReference>
<protein>
    <submittedName>
        <fullName evidence="7">Membrane protein involved in the export of O-antigen and teichoic acid</fullName>
    </submittedName>
</protein>
<dbReference type="InterPro" id="IPR050833">
    <property type="entry name" value="Poly_Biosynth_Transport"/>
</dbReference>
<feature type="transmembrane region" description="Helical" evidence="6">
    <location>
        <begin position="437"/>
        <end position="460"/>
    </location>
</feature>
<reference evidence="8" key="1">
    <citation type="submission" date="2016-10" db="EMBL/GenBank/DDBJ databases">
        <authorList>
            <person name="Varghese N."/>
            <person name="Submissions S."/>
        </authorList>
    </citation>
    <scope>NUCLEOTIDE SEQUENCE [LARGE SCALE GENOMIC DNA]</scope>
    <source>
        <strain evidence="8">DSM 17933</strain>
    </source>
</reference>
<dbReference type="EMBL" id="FNCH01000003">
    <property type="protein sequence ID" value="SDG12597.1"/>
    <property type="molecule type" value="Genomic_DNA"/>
</dbReference>
<comment type="subcellular location">
    <subcellularLocation>
        <location evidence="1">Cell membrane</location>
        <topology evidence="1">Multi-pass membrane protein</topology>
    </subcellularLocation>
</comment>
<gene>
    <name evidence="7" type="ORF">SAMN05421827_103311</name>
</gene>
<dbReference type="Proteomes" id="UP000199643">
    <property type="component" value="Unassembled WGS sequence"/>
</dbReference>
<evidence type="ECO:0000256" key="1">
    <source>
        <dbReference type="ARBA" id="ARBA00004651"/>
    </source>
</evidence>
<dbReference type="GO" id="GO:0005886">
    <property type="term" value="C:plasma membrane"/>
    <property type="evidence" value="ECO:0007669"/>
    <property type="project" value="UniProtKB-SubCell"/>
</dbReference>
<evidence type="ECO:0000256" key="6">
    <source>
        <dbReference type="SAM" id="Phobius"/>
    </source>
</evidence>
<evidence type="ECO:0000256" key="2">
    <source>
        <dbReference type="ARBA" id="ARBA00022475"/>
    </source>
</evidence>
<feature type="transmembrane region" description="Helical" evidence="6">
    <location>
        <begin position="145"/>
        <end position="161"/>
    </location>
</feature>
<accession>A0A1G7RP76</accession>
<feature type="transmembrane region" description="Helical" evidence="6">
    <location>
        <begin position="111"/>
        <end position="133"/>
    </location>
</feature>
<feature type="transmembrane region" description="Helical" evidence="6">
    <location>
        <begin position="290"/>
        <end position="313"/>
    </location>
</feature>
<feature type="transmembrane region" description="Helical" evidence="6">
    <location>
        <begin position="413"/>
        <end position="431"/>
    </location>
</feature>
<feature type="transmembrane region" description="Helical" evidence="6">
    <location>
        <begin position="167"/>
        <end position="190"/>
    </location>
</feature>
<evidence type="ECO:0000256" key="3">
    <source>
        <dbReference type="ARBA" id="ARBA00022692"/>
    </source>
</evidence>
<evidence type="ECO:0000313" key="8">
    <source>
        <dbReference type="Proteomes" id="UP000199643"/>
    </source>
</evidence>
<proteinExistence type="predicted"/>
<dbReference type="Pfam" id="PF01943">
    <property type="entry name" value="Polysacc_synt"/>
    <property type="match status" value="1"/>
</dbReference>
<feature type="transmembrane region" description="Helical" evidence="6">
    <location>
        <begin position="210"/>
        <end position="233"/>
    </location>
</feature>
<organism evidence="7 8">
    <name type="scientific">Pedobacter terrae</name>
    <dbReference type="NCBI Taxonomy" id="405671"/>
    <lineage>
        <taxon>Bacteria</taxon>
        <taxon>Pseudomonadati</taxon>
        <taxon>Bacteroidota</taxon>
        <taxon>Sphingobacteriia</taxon>
        <taxon>Sphingobacteriales</taxon>
        <taxon>Sphingobacteriaceae</taxon>
        <taxon>Pedobacter</taxon>
    </lineage>
</organism>
<dbReference type="AlphaFoldDB" id="A0A1G7RP76"/>
<feature type="transmembrane region" description="Helical" evidence="6">
    <location>
        <begin position="382"/>
        <end position="401"/>
    </location>
</feature>
<feature type="transmembrane region" description="Helical" evidence="6">
    <location>
        <begin position="40"/>
        <end position="62"/>
    </location>
</feature>
<keyword evidence="4 6" id="KW-1133">Transmembrane helix</keyword>
<feature type="transmembrane region" description="Helical" evidence="6">
    <location>
        <begin position="7"/>
        <end position="28"/>
    </location>
</feature>